<dbReference type="GeneID" id="9817716"/>
<evidence type="ECO:0000313" key="2">
    <source>
        <dbReference type="EMBL" id="KAF1768164.1"/>
    </source>
</evidence>
<accession>A0A6A5HNI9</accession>
<organism evidence="2 3">
    <name type="scientific">Caenorhabditis remanei</name>
    <name type="common">Caenorhabditis vulgaris</name>
    <dbReference type="NCBI Taxonomy" id="31234"/>
    <lineage>
        <taxon>Eukaryota</taxon>
        <taxon>Metazoa</taxon>
        <taxon>Ecdysozoa</taxon>
        <taxon>Nematoda</taxon>
        <taxon>Chromadorea</taxon>
        <taxon>Rhabditida</taxon>
        <taxon>Rhabditina</taxon>
        <taxon>Rhabditomorpha</taxon>
        <taxon>Rhabditoidea</taxon>
        <taxon>Rhabditidae</taxon>
        <taxon>Peloderinae</taxon>
        <taxon>Caenorhabditis</taxon>
    </lineage>
</organism>
<feature type="region of interest" description="Disordered" evidence="1">
    <location>
        <begin position="144"/>
        <end position="190"/>
    </location>
</feature>
<dbReference type="PANTHER" id="PTHR31379">
    <property type="entry name" value="F-BOX C PROTEIN-RELATED-RELATED"/>
    <property type="match status" value="1"/>
</dbReference>
<reference evidence="2 3" key="1">
    <citation type="submission" date="2019-12" db="EMBL/GenBank/DDBJ databases">
        <title>Chromosome-level assembly of the Caenorhabditis remanei genome.</title>
        <authorList>
            <person name="Teterina A.A."/>
            <person name="Willis J.H."/>
            <person name="Phillips P.C."/>
        </authorList>
    </citation>
    <scope>NUCLEOTIDE SEQUENCE [LARGE SCALE GENOMIC DNA]</scope>
    <source>
        <strain evidence="2 3">PX506</strain>
        <tissue evidence="2">Whole organism</tissue>
    </source>
</reference>
<evidence type="ECO:0000256" key="1">
    <source>
        <dbReference type="SAM" id="MobiDB-lite"/>
    </source>
</evidence>
<dbReference type="InterPro" id="IPR021942">
    <property type="entry name" value="DUF3557"/>
</dbReference>
<dbReference type="RefSeq" id="XP_053590847.1">
    <property type="nucleotide sequence ID" value="XM_053726653.1"/>
</dbReference>
<dbReference type="CTD" id="9817716"/>
<dbReference type="EMBL" id="WUAV01000002">
    <property type="protein sequence ID" value="KAF1768164.1"/>
    <property type="molecule type" value="Genomic_DNA"/>
</dbReference>
<dbReference type="PANTHER" id="PTHR31379:SF1">
    <property type="entry name" value="F-BOX C PROTEIN-RELATED"/>
    <property type="match status" value="1"/>
</dbReference>
<name>A0A6A5HNI9_CAERE</name>
<gene>
    <name evidence="2" type="ORF">GCK72_008126</name>
</gene>
<dbReference type="Proteomes" id="UP000483820">
    <property type="component" value="Chromosome II"/>
</dbReference>
<evidence type="ECO:0000313" key="3">
    <source>
        <dbReference type="Proteomes" id="UP000483820"/>
    </source>
</evidence>
<proteinExistence type="predicted"/>
<protein>
    <submittedName>
        <fullName evidence="2">Uncharacterized protein</fullName>
    </submittedName>
</protein>
<comment type="caution">
    <text evidence="2">The sequence shown here is derived from an EMBL/GenBank/DDBJ whole genome shotgun (WGS) entry which is preliminary data.</text>
</comment>
<sequence length="483" mass="56366">MNQHQPLSYQSSKCVMQYLEPNLRYALSARAPSLRSIHHVIPLNIRYLKLDNTSFTINNLTHSFHTFMEPADGAELPIDMRLVNLEGGRPYDIDRYGNRDLVQNMAADDVRIERENGDGHDAIQNHFELLAQLVNLDQQIKLPQKRYRSQSLGPVNRSPSPPRRPNRWQRPQPPVRFRERPRGVGRPAPQNFQRAQVGHLRALEAIRQAQYNHLLVRQDVQEARRAQQQVQRVEEIDGLQRLPEENQLNQLADQQEQLEFYRTLEQQQHQEYENILENLRRDQLGLALAPEAPLPRSPVFRAVLIGFYWKTFQICSTVYKTLREVSRRDLHKRCPSTTPWDTESLLIKMSPGVRRNWEMTIVSVPTKRIHMTRCSLQLAELVFVVRDWLDKLKDIGTRISIQTRNVEMLLEGMRNQLQGICGVLDSRRCIKFPQCVTIPIGAYRELNIYGYKSPSHREELNKILGEPWMIVMEMMERGSAVPV</sequence>
<dbReference type="KEGG" id="crq:GCK72_008126"/>
<dbReference type="AlphaFoldDB" id="A0A6A5HNI9"/>